<keyword evidence="4" id="KW-0479">Metal-binding</keyword>
<gene>
    <name evidence="7" type="ORF">OLC1_LOCUS584</name>
</gene>
<dbReference type="GO" id="GO:0005634">
    <property type="term" value="C:nucleus"/>
    <property type="evidence" value="ECO:0007669"/>
    <property type="project" value="TreeGrafter"/>
</dbReference>
<dbReference type="SUPFAM" id="SSF47954">
    <property type="entry name" value="Cyclin-like"/>
    <property type="match status" value="2"/>
</dbReference>
<dbReference type="PANTHER" id="PTHR11618:SF50">
    <property type="entry name" value="TRANSCRIPTION INITIATION FACTOR IIB-2-LIKE"/>
    <property type="match status" value="1"/>
</dbReference>
<keyword evidence="3" id="KW-0804">Transcription</keyword>
<comment type="similarity">
    <text evidence="1">Belongs to the TFIIB family.</text>
</comment>
<dbReference type="InterPro" id="IPR000812">
    <property type="entry name" value="TFIIB"/>
</dbReference>
<evidence type="ECO:0000259" key="6">
    <source>
        <dbReference type="PROSITE" id="PS51134"/>
    </source>
</evidence>
<feature type="domain" description="TFIIB-type" evidence="6">
    <location>
        <begin position="2"/>
        <end position="34"/>
    </location>
</feature>
<dbReference type="PANTHER" id="PTHR11618">
    <property type="entry name" value="TRANSCRIPTION INITIATION FACTOR IIB-RELATED"/>
    <property type="match status" value="1"/>
</dbReference>
<evidence type="ECO:0000256" key="1">
    <source>
        <dbReference type="ARBA" id="ARBA00010857"/>
    </source>
</evidence>
<evidence type="ECO:0000256" key="5">
    <source>
        <dbReference type="SAM" id="MobiDB-lite"/>
    </source>
</evidence>
<dbReference type="Gene3D" id="1.10.472.10">
    <property type="entry name" value="Cyclin-like"/>
    <property type="match status" value="1"/>
</dbReference>
<evidence type="ECO:0000256" key="4">
    <source>
        <dbReference type="PROSITE-ProRule" id="PRU00469"/>
    </source>
</evidence>
<accession>A0AAV1BX17</accession>
<keyword evidence="2" id="KW-0805">Transcription regulation</keyword>
<dbReference type="FunFam" id="1.10.472.170:FF:000001">
    <property type="entry name" value="Transcription initiation factor IIB"/>
    <property type="match status" value="1"/>
</dbReference>
<feature type="region of interest" description="Disordered" evidence="5">
    <location>
        <begin position="313"/>
        <end position="338"/>
    </location>
</feature>
<dbReference type="AlphaFoldDB" id="A0AAV1BX17"/>
<dbReference type="SMART" id="SM00385">
    <property type="entry name" value="CYCLIN"/>
    <property type="match status" value="2"/>
</dbReference>
<dbReference type="InterPro" id="IPR013150">
    <property type="entry name" value="TFIIB_cyclin"/>
</dbReference>
<dbReference type="Pfam" id="PF00382">
    <property type="entry name" value="TFIIB"/>
    <property type="match status" value="2"/>
</dbReference>
<dbReference type="GO" id="GO:0070897">
    <property type="term" value="P:transcription preinitiation complex assembly"/>
    <property type="evidence" value="ECO:0007669"/>
    <property type="project" value="InterPro"/>
</dbReference>
<dbReference type="Pfam" id="PF08271">
    <property type="entry name" value="Zn_Ribbon_TF"/>
    <property type="match status" value="1"/>
</dbReference>
<evidence type="ECO:0000256" key="3">
    <source>
        <dbReference type="ARBA" id="ARBA00023163"/>
    </source>
</evidence>
<proteinExistence type="inferred from homology"/>
<dbReference type="GO" id="GO:0008270">
    <property type="term" value="F:zinc ion binding"/>
    <property type="evidence" value="ECO:0007669"/>
    <property type="project" value="UniProtKB-KW"/>
</dbReference>
<dbReference type="CDD" id="cd20551">
    <property type="entry name" value="CYCLIN_TFIIB_rpt1"/>
    <property type="match status" value="1"/>
</dbReference>
<dbReference type="PRINTS" id="PR00685">
    <property type="entry name" value="TIFACTORIIB"/>
</dbReference>
<name>A0AAV1BX17_OLDCO</name>
<organism evidence="7 8">
    <name type="scientific">Oldenlandia corymbosa var. corymbosa</name>
    <dbReference type="NCBI Taxonomy" id="529605"/>
    <lineage>
        <taxon>Eukaryota</taxon>
        <taxon>Viridiplantae</taxon>
        <taxon>Streptophyta</taxon>
        <taxon>Embryophyta</taxon>
        <taxon>Tracheophyta</taxon>
        <taxon>Spermatophyta</taxon>
        <taxon>Magnoliopsida</taxon>
        <taxon>eudicotyledons</taxon>
        <taxon>Gunneridae</taxon>
        <taxon>Pentapetalae</taxon>
        <taxon>asterids</taxon>
        <taxon>lamiids</taxon>
        <taxon>Gentianales</taxon>
        <taxon>Rubiaceae</taxon>
        <taxon>Rubioideae</taxon>
        <taxon>Spermacoceae</taxon>
        <taxon>Hedyotis-Oldenlandia complex</taxon>
        <taxon>Oldenlandia</taxon>
    </lineage>
</organism>
<dbReference type="PROSITE" id="PS51134">
    <property type="entry name" value="ZF_TFIIB"/>
    <property type="match status" value="1"/>
</dbReference>
<dbReference type="EMBL" id="OX459118">
    <property type="protein sequence ID" value="CAI9087869.1"/>
    <property type="molecule type" value="Genomic_DNA"/>
</dbReference>
<keyword evidence="4" id="KW-0863">Zinc-finger</keyword>
<dbReference type="GO" id="GO:0097550">
    <property type="term" value="C:transcription preinitiation complex"/>
    <property type="evidence" value="ECO:0007669"/>
    <property type="project" value="TreeGrafter"/>
</dbReference>
<reference evidence="7" key="1">
    <citation type="submission" date="2023-03" db="EMBL/GenBank/DDBJ databases">
        <authorList>
            <person name="Julca I."/>
        </authorList>
    </citation>
    <scope>NUCLEOTIDE SEQUENCE</scope>
</reference>
<evidence type="ECO:0000256" key="2">
    <source>
        <dbReference type="ARBA" id="ARBA00023015"/>
    </source>
</evidence>
<dbReference type="SUPFAM" id="SSF57783">
    <property type="entry name" value="Zinc beta-ribbon"/>
    <property type="match status" value="1"/>
</dbReference>
<keyword evidence="8" id="KW-1185">Reference proteome</keyword>
<dbReference type="Proteomes" id="UP001161247">
    <property type="component" value="Chromosome 1"/>
</dbReference>
<evidence type="ECO:0000313" key="8">
    <source>
        <dbReference type="Proteomes" id="UP001161247"/>
    </source>
</evidence>
<dbReference type="InterPro" id="IPR013137">
    <property type="entry name" value="Znf_TFIIB"/>
</dbReference>
<dbReference type="InterPro" id="IPR013763">
    <property type="entry name" value="Cyclin-like_dom"/>
</dbReference>
<keyword evidence="4" id="KW-0862">Zinc</keyword>
<evidence type="ECO:0000313" key="7">
    <source>
        <dbReference type="EMBL" id="CAI9087869.1"/>
    </source>
</evidence>
<protein>
    <submittedName>
        <fullName evidence="7">OLC1v1022054C1</fullName>
    </submittedName>
</protein>
<sequence length="338" mass="37931">MEDEYCTDCKMQTKMAFDHAAGDTICRECGAVMESWYIDETAEYRTFQNDWGNDHDPVRVGGPTNPLLAQAGGLFTRVSKAPANKNSDIGDNLSRLPSRSVRDHDYDRLQASLSAIGEMAERMELVKTIQDRASEMFVKLEDQKSATKKNKDALMAACIYIACRQAHAPRSPNEISTITNGVTKKEIGRAINFVIKQLQIEMGETMEMESVQAGDYLKRFCSQLLMSKEQIKAVQETVKRSEDFDIRRNPKSIAASIIYMISQLSADDSKRRSLREISLVTTVAEGTIRDGYKDLFAYSSRIIPEWFAKGKDLNPPPVSNSRKRKNSAQDCLGVGTKK</sequence>
<dbReference type="GO" id="GO:0017025">
    <property type="term" value="F:TBP-class protein binding"/>
    <property type="evidence" value="ECO:0007669"/>
    <property type="project" value="InterPro"/>
</dbReference>
<dbReference type="InterPro" id="IPR036915">
    <property type="entry name" value="Cyclin-like_sf"/>
</dbReference>
<dbReference type="Gene3D" id="1.10.472.170">
    <property type="match status" value="1"/>
</dbReference>